<evidence type="ECO:0000256" key="3">
    <source>
        <dbReference type="ARBA" id="ARBA00011233"/>
    </source>
</evidence>
<dbReference type="RefSeq" id="WP_204708097.1">
    <property type="nucleotide sequence ID" value="NZ_JBHSZV010000025.1"/>
</dbReference>
<dbReference type="SUPFAM" id="SSF51569">
    <property type="entry name" value="Aldolase"/>
    <property type="match status" value="1"/>
</dbReference>
<evidence type="ECO:0000313" key="7">
    <source>
        <dbReference type="Proteomes" id="UP001596410"/>
    </source>
</evidence>
<dbReference type="InterPro" id="IPR000887">
    <property type="entry name" value="Aldlse_KDPG_KHG"/>
</dbReference>
<reference evidence="7" key="1">
    <citation type="journal article" date="2019" name="Int. J. Syst. Evol. Microbiol.">
        <title>The Global Catalogue of Microorganisms (GCM) 10K type strain sequencing project: providing services to taxonomists for standard genome sequencing and annotation.</title>
        <authorList>
            <consortium name="The Broad Institute Genomics Platform"/>
            <consortium name="The Broad Institute Genome Sequencing Center for Infectious Disease"/>
            <person name="Wu L."/>
            <person name="Ma J."/>
        </authorList>
    </citation>
    <scope>NUCLEOTIDE SEQUENCE [LARGE SCALE GENOMIC DNA]</scope>
    <source>
        <strain evidence="7">CGMCC 4.1621</strain>
    </source>
</reference>
<proteinExistence type="inferred from homology"/>
<comment type="pathway">
    <text evidence="1">Carbohydrate acid metabolism.</text>
</comment>
<evidence type="ECO:0000256" key="4">
    <source>
        <dbReference type="ARBA" id="ARBA00023239"/>
    </source>
</evidence>
<dbReference type="Proteomes" id="UP001596410">
    <property type="component" value="Unassembled WGS sequence"/>
</dbReference>
<dbReference type="Gene3D" id="3.20.20.70">
    <property type="entry name" value="Aldolase class I"/>
    <property type="match status" value="1"/>
</dbReference>
<evidence type="ECO:0000256" key="2">
    <source>
        <dbReference type="ARBA" id="ARBA00006906"/>
    </source>
</evidence>
<keyword evidence="4" id="KW-0456">Lyase</keyword>
<comment type="similarity">
    <text evidence="2">Belongs to the KHG/KDPG aldolase family.</text>
</comment>
<dbReference type="Pfam" id="PF01081">
    <property type="entry name" value="Aldolase"/>
    <property type="match status" value="1"/>
</dbReference>
<organism evidence="6 7">
    <name type="scientific">Halobacillus seohaensis</name>
    <dbReference type="NCBI Taxonomy" id="447421"/>
    <lineage>
        <taxon>Bacteria</taxon>
        <taxon>Bacillati</taxon>
        <taxon>Bacillota</taxon>
        <taxon>Bacilli</taxon>
        <taxon>Bacillales</taxon>
        <taxon>Bacillaceae</taxon>
        <taxon>Halobacillus</taxon>
    </lineage>
</organism>
<sequence>MSNTLTRIKDEKIVAIVRLDSTEHVKEIARSLYEGGIRIIEVTLNTPGALDSIKEIKHLYEDLVIGAGTVLDAESARSAILAGADFLLAPTLSEETIRMGNRYGVPVIPGVMTPTEALAAYEYGAKMIKVFPVSSLGPNFAKDLKGPMPFLEVMAVGGVSLDNVESYLEKGWNSIGLGGSLVNNQLVKDKNYQELTNRAKQFIEVRNKVINR</sequence>
<name>A0ABW2EJ19_9BACI</name>
<keyword evidence="5" id="KW-0119">Carbohydrate metabolism</keyword>
<evidence type="ECO:0000256" key="1">
    <source>
        <dbReference type="ARBA" id="ARBA00004761"/>
    </source>
</evidence>
<accession>A0ABW2EJ19</accession>
<comment type="caution">
    <text evidence="6">The sequence shown here is derived from an EMBL/GenBank/DDBJ whole genome shotgun (WGS) entry which is preliminary data.</text>
</comment>
<dbReference type="PANTHER" id="PTHR30246">
    <property type="entry name" value="2-KETO-3-DEOXY-6-PHOSPHOGLUCONATE ALDOLASE"/>
    <property type="match status" value="1"/>
</dbReference>
<protein>
    <submittedName>
        <fullName evidence="6">Bifunctional 4-hydroxy-2-oxoglutarate aldolase/2-dehydro-3-deoxy-phosphogluconate aldolase</fullName>
    </submittedName>
</protein>
<dbReference type="NCBIfam" id="TIGR01182">
    <property type="entry name" value="eda"/>
    <property type="match status" value="1"/>
</dbReference>
<dbReference type="EMBL" id="JBHSZV010000025">
    <property type="protein sequence ID" value="MFC7062158.1"/>
    <property type="molecule type" value="Genomic_DNA"/>
</dbReference>
<evidence type="ECO:0000313" key="6">
    <source>
        <dbReference type="EMBL" id="MFC7062158.1"/>
    </source>
</evidence>
<evidence type="ECO:0000256" key="5">
    <source>
        <dbReference type="ARBA" id="ARBA00023277"/>
    </source>
</evidence>
<dbReference type="CDD" id="cd00452">
    <property type="entry name" value="KDPG_aldolase"/>
    <property type="match status" value="1"/>
</dbReference>
<gene>
    <name evidence="6" type="ORF">ACFQIC_09840</name>
</gene>
<comment type="subunit">
    <text evidence="3">Homotrimer.</text>
</comment>
<dbReference type="InterPro" id="IPR013785">
    <property type="entry name" value="Aldolase_TIM"/>
</dbReference>
<keyword evidence="7" id="KW-1185">Reference proteome</keyword>
<dbReference type="PANTHER" id="PTHR30246:SF1">
    <property type="entry name" value="2-DEHYDRO-3-DEOXY-6-PHOSPHOGALACTONATE ALDOLASE-RELATED"/>
    <property type="match status" value="1"/>
</dbReference>